<evidence type="ECO:0000313" key="2">
    <source>
        <dbReference type="Proteomes" id="UP000602395"/>
    </source>
</evidence>
<name>A0ABR7WBK5_9ACTN</name>
<proteinExistence type="predicted"/>
<gene>
    <name evidence="1" type="ORF">IDF66_11400</name>
</gene>
<evidence type="ECO:0000313" key="1">
    <source>
        <dbReference type="EMBL" id="MBD1320194.1"/>
    </source>
</evidence>
<protein>
    <submittedName>
        <fullName evidence="1">Uncharacterized protein</fullName>
    </submittedName>
</protein>
<keyword evidence="2" id="KW-1185">Reference proteome</keyword>
<reference evidence="1 2" key="1">
    <citation type="submission" date="2020-09" db="EMBL/GenBank/DDBJ databases">
        <title>Novel species in genus Gordonia.</title>
        <authorList>
            <person name="Zhang G."/>
        </authorList>
    </citation>
    <scope>NUCLEOTIDE SEQUENCE [LARGE SCALE GENOMIC DNA]</scope>
    <source>
        <strain evidence="1 2">ON-33</strain>
    </source>
</reference>
<sequence length="50" mass="5489">MTQPAPTPILADAVAAELQMFTLVGEPFTMRIEQTEATYRSVGDGARLHR</sequence>
<dbReference type="Proteomes" id="UP000602395">
    <property type="component" value="Unassembled WGS sequence"/>
</dbReference>
<accession>A0ABR7WBK5</accession>
<comment type="caution">
    <text evidence="1">The sequence shown here is derived from an EMBL/GenBank/DDBJ whole genome shotgun (WGS) entry which is preliminary data.</text>
</comment>
<dbReference type="RefSeq" id="WP_190266922.1">
    <property type="nucleotide sequence ID" value="NZ_BAABAD010000004.1"/>
</dbReference>
<dbReference type="EMBL" id="JACWMS010000002">
    <property type="protein sequence ID" value="MBD1320194.1"/>
    <property type="molecule type" value="Genomic_DNA"/>
</dbReference>
<organism evidence="1 2">
    <name type="scientific">Gordonia hankookensis</name>
    <dbReference type="NCBI Taxonomy" id="589403"/>
    <lineage>
        <taxon>Bacteria</taxon>
        <taxon>Bacillati</taxon>
        <taxon>Actinomycetota</taxon>
        <taxon>Actinomycetes</taxon>
        <taxon>Mycobacteriales</taxon>
        <taxon>Gordoniaceae</taxon>
        <taxon>Gordonia</taxon>
    </lineage>
</organism>